<feature type="region of interest" description="Disordered" evidence="2">
    <location>
        <begin position="903"/>
        <end position="1051"/>
    </location>
</feature>
<dbReference type="InterPro" id="IPR026314">
    <property type="entry name" value="YLP_motif_con_p1"/>
</dbReference>
<protein>
    <submittedName>
        <fullName evidence="3">Uncharacterized protein</fullName>
    </submittedName>
</protein>
<dbReference type="GO" id="GO:0032204">
    <property type="term" value="P:regulation of telomere maintenance"/>
    <property type="evidence" value="ECO:0007669"/>
    <property type="project" value="TreeGrafter"/>
</dbReference>
<evidence type="ECO:0000256" key="2">
    <source>
        <dbReference type="SAM" id="MobiDB-lite"/>
    </source>
</evidence>
<feature type="compositionally biased region" description="Basic residues" evidence="2">
    <location>
        <begin position="1001"/>
        <end position="1023"/>
    </location>
</feature>
<dbReference type="GO" id="GO:0005634">
    <property type="term" value="C:nucleus"/>
    <property type="evidence" value="ECO:0007669"/>
    <property type="project" value="InterPro"/>
</dbReference>
<feature type="coiled-coil region" evidence="1">
    <location>
        <begin position="510"/>
        <end position="550"/>
    </location>
</feature>
<dbReference type="Proteomes" id="UP001178507">
    <property type="component" value="Unassembled WGS sequence"/>
</dbReference>
<dbReference type="PANTHER" id="PTHR13413:SF0">
    <property type="entry name" value="YLP MOTIF-CONTAINING PROTEIN 1"/>
    <property type="match status" value="1"/>
</dbReference>
<accession>A0AA36I0C4</accession>
<feature type="compositionally biased region" description="Basic and acidic residues" evidence="2">
    <location>
        <begin position="838"/>
        <end position="891"/>
    </location>
</feature>
<dbReference type="InterPro" id="IPR035979">
    <property type="entry name" value="RBD_domain_sf"/>
</dbReference>
<dbReference type="PANTHER" id="PTHR13413">
    <property type="entry name" value="YLP MOTIF CONTAINING PROTEIN NUCLEAR PROTEIN ZAP"/>
    <property type="match status" value="1"/>
</dbReference>
<reference evidence="3" key="1">
    <citation type="submission" date="2023-08" db="EMBL/GenBank/DDBJ databases">
        <authorList>
            <person name="Chen Y."/>
            <person name="Shah S."/>
            <person name="Dougan E. K."/>
            <person name="Thang M."/>
            <person name="Chan C."/>
        </authorList>
    </citation>
    <scope>NUCLEOTIDE SEQUENCE</scope>
</reference>
<feature type="compositionally biased region" description="Acidic residues" evidence="2">
    <location>
        <begin position="791"/>
        <end position="800"/>
    </location>
</feature>
<sequence length="1109" mass="125974">MDAAGAAAAAALLWSGQGSQGSWPAQEAGRQSDSETQESEEDGSDHPATGTLVKLRNFPASWVEEDVLPFLPEKLARLLRRFGPLLFEPAPEADLQASGPIFFAAFREAAAAEEAVAKLHGVDLRSNAEKRAAGGRPAQAWERFSVQTEEPTALSSAVLAHWAQRGVVKPDDNPDNLQAEDFEFEFADSGEFAEGDGSETEPPTEPPSEGEVSEDRSKVTVLLRNFPSSWLSEEALPQLSARITALLNKFGQLRSKPKVLESSIGLVATATFQELQDAEKAIQALDGLDWRSPAEAKDGRPASAHEYFRAEMVQEVASRLQELAAAPSMAVLGAGGFETMVEGAAAAQAFLSAEVDPSFQGYKAKRERVKVKLQQTGRNLRWEKANSDAEEDPAPAQWPTTAWTAFAPETEAVEVAPEMRELDPADTHLVIRGVPWDWSALQLQMLFTPFGGVQAMQAFASDEKGGRIVRVRLEDLAQHAVAAVHFQQPQGGLMLRCEHVLGPREKELLALAAERERRRREEEAEEARQRQVAIEEAERQKQAAAFAERRGVWEVANADFAAAVLAKAEKDLDRSKRLQAAADSLRDPSLSKQRRRMLVALVEAERKRQAPMIPGLEQAAMAAADAEIKAWQHYVIQAERDYLNLIQEAEAAETRAMSKADRDSRRAEQARVDLERKRRRRERELRAIERAAMLRADEQSRAVEEATALAEEQTREEFEAELMERAEDEVREFCDFERRREAEERRRMAADEAEFHRLQEEERRRKVEEERKQKLVMEWRRKQAARRALDSDEEPSEADEDDKKSPDRDRSNLDRKKDANHEEQSDMLKAARNPFGPVRERPAEKETSTKPEKESKRTREEEKRRLKEEEAAKRRKREKEEAAAELQRFEQELQRRNNFLLRRRQQEEDDLRKEAEAQEQAVRDEEERKKREVEQSRMAWEDKLRMKFEVEERRKEAEARKHEEAERRKQERAERKREAMRPQETVRTGTTLIGGIDPIRSRRSNGCRQSSRRRGRRPRSRKSSAKEAAPQRRPVGPAARSAKKSTSVAKRNDAVQVVEVDLSVATRSARNVEIKAALALAALAEKKERFHMCASRRCRKQLVVEECRF</sequence>
<dbReference type="EMBL" id="CAUJNA010000510">
    <property type="protein sequence ID" value="CAJ1378025.1"/>
    <property type="molecule type" value="Genomic_DNA"/>
</dbReference>
<comment type="caution">
    <text evidence="3">The sequence shown here is derived from an EMBL/GenBank/DDBJ whole genome shotgun (WGS) entry which is preliminary data.</text>
</comment>
<feature type="region of interest" description="Disordered" evidence="2">
    <location>
        <begin position="743"/>
        <end position="891"/>
    </location>
</feature>
<organism evidence="3 4">
    <name type="scientific">Effrenium voratum</name>
    <dbReference type="NCBI Taxonomy" id="2562239"/>
    <lineage>
        <taxon>Eukaryota</taxon>
        <taxon>Sar</taxon>
        <taxon>Alveolata</taxon>
        <taxon>Dinophyceae</taxon>
        <taxon>Suessiales</taxon>
        <taxon>Symbiodiniaceae</taxon>
        <taxon>Effrenium</taxon>
    </lineage>
</organism>
<proteinExistence type="predicted"/>
<keyword evidence="4" id="KW-1185">Reference proteome</keyword>
<keyword evidence="1" id="KW-0175">Coiled coil</keyword>
<dbReference type="AlphaFoldDB" id="A0AA36I0C4"/>
<feature type="compositionally biased region" description="Basic and acidic residues" evidence="2">
    <location>
        <begin position="743"/>
        <end position="781"/>
    </location>
</feature>
<feature type="region of interest" description="Disordered" evidence="2">
    <location>
        <begin position="192"/>
        <end position="216"/>
    </location>
</feature>
<feature type="region of interest" description="Disordered" evidence="2">
    <location>
        <begin position="17"/>
        <end position="51"/>
    </location>
</feature>
<name>A0AA36I0C4_9DINO</name>
<feature type="compositionally biased region" description="Basic and acidic residues" evidence="2">
    <location>
        <begin position="904"/>
        <end position="981"/>
    </location>
</feature>
<evidence type="ECO:0000256" key="1">
    <source>
        <dbReference type="SAM" id="Coils"/>
    </source>
</evidence>
<dbReference type="SUPFAM" id="SSF54928">
    <property type="entry name" value="RNA-binding domain, RBD"/>
    <property type="match status" value="1"/>
</dbReference>
<evidence type="ECO:0000313" key="3">
    <source>
        <dbReference type="EMBL" id="CAJ1378025.1"/>
    </source>
</evidence>
<feature type="compositionally biased region" description="Basic and acidic residues" evidence="2">
    <location>
        <begin position="801"/>
        <end position="826"/>
    </location>
</feature>
<dbReference type="GO" id="GO:0003676">
    <property type="term" value="F:nucleic acid binding"/>
    <property type="evidence" value="ECO:0007669"/>
    <property type="project" value="InterPro"/>
</dbReference>
<evidence type="ECO:0000313" key="4">
    <source>
        <dbReference type="Proteomes" id="UP001178507"/>
    </source>
</evidence>
<gene>
    <name evidence="3" type="ORF">EVOR1521_LOCUS6687</name>
</gene>